<feature type="transmembrane region" description="Helical" evidence="1">
    <location>
        <begin position="453"/>
        <end position="473"/>
    </location>
</feature>
<feature type="transmembrane region" description="Helical" evidence="1">
    <location>
        <begin position="304"/>
        <end position="331"/>
    </location>
</feature>
<feature type="transmembrane region" description="Helical" evidence="1">
    <location>
        <begin position="106"/>
        <end position="124"/>
    </location>
</feature>
<dbReference type="Proteomes" id="UP000094067">
    <property type="component" value="Unassembled WGS sequence"/>
</dbReference>
<dbReference type="PATRIC" id="fig|1432052.4.peg.1571"/>
<accession>A0A1E3A9W1</accession>
<organism evidence="3 4">
    <name type="scientific">Eisenbergiella tayi</name>
    <dbReference type="NCBI Taxonomy" id="1432052"/>
    <lineage>
        <taxon>Bacteria</taxon>
        <taxon>Bacillati</taxon>
        <taxon>Bacillota</taxon>
        <taxon>Clostridia</taxon>
        <taxon>Lachnospirales</taxon>
        <taxon>Lachnospiraceae</taxon>
        <taxon>Eisenbergiella</taxon>
    </lineage>
</organism>
<dbReference type="NCBIfam" id="NF047510">
    <property type="entry name" value="LIC_10190_fam"/>
    <property type="match status" value="1"/>
</dbReference>
<evidence type="ECO:0000259" key="2">
    <source>
        <dbReference type="Pfam" id="PF26626"/>
    </source>
</evidence>
<evidence type="ECO:0000256" key="1">
    <source>
        <dbReference type="SAM" id="Phobius"/>
    </source>
</evidence>
<feature type="transmembrane region" description="Helical" evidence="1">
    <location>
        <begin position="185"/>
        <end position="203"/>
    </location>
</feature>
<feature type="transmembrane region" description="Helical" evidence="1">
    <location>
        <begin position="38"/>
        <end position="57"/>
    </location>
</feature>
<feature type="transmembrane region" description="Helical" evidence="1">
    <location>
        <begin position="427"/>
        <end position="447"/>
    </location>
</feature>
<feature type="transmembrane region" description="Helical" evidence="1">
    <location>
        <begin position="234"/>
        <end position="253"/>
    </location>
</feature>
<feature type="transmembrane region" description="Helical" evidence="1">
    <location>
        <begin position="265"/>
        <end position="292"/>
    </location>
</feature>
<keyword evidence="1" id="KW-1133">Transmembrane helix</keyword>
<feature type="transmembrane region" description="Helical" evidence="1">
    <location>
        <begin position="391"/>
        <end position="415"/>
    </location>
</feature>
<feature type="transmembrane region" description="Helical" evidence="1">
    <location>
        <begin position="6"/>
        <end position="26"/>
    </location>
</feature>
<evidence type="ECO:0000313" key="3">
    <source>
        <dbReference type="EMBL" id="ODM05508.1"/>
    </source>
</evidence>
<dbReference type="Pfam" id="PF26626">
    <property type="entry name" value="DUF8201"/>
    <property type="match status" value="1"/>
</dbReference>
<evidence type="ECO:0000313" key="4">
    <source>
        <dbReference type="Proteomes" id="UP000094067"/>
    </source>
</evidence>
<feature type="transmembrane region" description="Helical" evidence="1">
    <location>
        <begin position="485"/>
        <end position="504"/>
    </location>
</feature>
<dbReference type="InterPro" id="IPR058514">
    <property type="entry name" value="DUF8201"/>
</dbReference>
<sequence length="575" mass="63775">MLLVLLNWAYIGITAFLAGFAVLSPFGRKISGKETGYVCRTGTGVLMAGLAFITVYAQGYSLFSGVGLWANVLLLLACAVSAVLLRRQLAAFILGKWRESSPGGRLFVAALVLLMAYGTSRGYMHVDTGLYHAQAIRWIEEYGVVPGLGNLHSRFAYNSAAFPLCAIYGMRWMAGGSWTESMHAVQGFLALLVGIQCCGLGRLAKRKRVLVSDFVRVGAIYYLTVLYREMVSPASDYFAMLLLFYILIAWLDLLECREASVTPYALLSLLLVFTITVKLSAAVMLLLVLKPAVMLLKEKRWKEIALYIGLGVLTALPWLIRGVLISGWLFYPFTFLDLFPVDWKIEKGYADCDSKEIQVFARLLYDVNLYDTPFSGWAGKWFSSLKGLEKLWVAASAGCTVLGAVTIGRAVWFIKGKKDGDIDGIDVWDWLLYAAVLITGYFFWQFSAPLVRYGYVYVVMLPAAVLGYVYIWLTGKKEKIRIYGYYAFGAGALVFLLIKGAGLVQGIGETAGEPYYIRQQGYGSFAAVTYEVDGITIYVPADGGQIGYDKFPSSPRIQDIELRREGDIRHGFRAK</sequence>
<proteinExistence type="predicted"/>
<feature type="transmembrane region" description="Helical" evidence="1">
    <location>
        <begin position="63"/>
        <end position="85"/>
    </location>
</feature>
<dbReference type="InterPro" id="IPR058065">
    <property type="entry name" value="LIC_10190-like"/>
</dbReference>
<comment type="caution">
    <text evidence="3">The sequence shown here is derived from an EMBL/GenBank/DDBJ whole genome shotgun (WGS) entry which is preliminary data.</text>
</comment>
<dbReference type="RefSeq" id="WP_069151734.1">
    <property type="nucleotide sequence ID" value="NZ_MCGH01000002.1"/>
</dbReference>
<feature type="domain" description="DUF8201" evidence="2">
    <location>
        <begin position="1"/>
        <end position="458"/>
    </location>
</feature>
<name>A0A1E3A9W1_9FIRM</name>
<keyword evidence="1" id="KW-0472">Membrane</keyword>
<reference evidence="3 4" key="1">
    <citation type="submission" date="2016-07" db="EMBL/GenBank/DDBJ databases">
        <title>Characterization of isolates of Eisenbergiella tayi derived from blood cultures, using whole genome sequencing.</title>
        <authorList>
            <person name="Burdz T."/>
            <person name="Wiebe D."/>
            <person name="Huynh C."/>
            <person name="Bernard K."/>
        </authorList>
    </citation>
    <scope>NUCLEOTIDE SEQUENCE [LARGE SCALE GENOMIC DNA]</scope>
    <source>
        <strain evidence="3 4">NML 110608</strain>
    </source>
</reference>
<keyword evidence="1" id="KW-0812">Transmembrane</keyword>
<protein>
    <recommendedName>
        <fullName evidence="2">DUF8201 domain-containing protein</fullName>
    </recommendedName>
</protein>
<gene>
    <name evidence="3" type="ORF">BEI61_01397</name>
</gene>
<dbReference type="AlphaFoldDB" id="A0A1E3A9W1"/>
<dbReference type="EMBL" id="MCGH01000002">
    <property type="protein sequence ID" value="ODM05508.1"/>
    <property type="molecule type" value="Genomic_DNA"/>
</dbReference>